<dbReference type="OrthoDB" id="9811804at2"/>
<keyword evidence="5 9" id="KW-0547">Nucleotide-binding</keyword>
<dbReference type="SUPFAM" id="SSF52540">
    <property type="entry name" value="P-loop containing nucleoside triphosphate hydrolases"/>
    <property type="match status" value="1"/>
</dbReference>
<dbReference type="FunFam" id="2.40.30.10:FF:000007">
    <property type="entry name" value="Translation initiation factor IF-2"/>
    <property type="match status" value="1"/>
</dbReference>
<feature type="compositionally biased region" description="Basic and acidic residues" evidence="11">
    <location>
        <begin position="62"/>
        <end position="80"/>
    </location>
</feature>
<dbReference type="SUPFAM" id="SSF52156">
    <property type="entry name" value="Initiation factor IF2/eIF5b, domain 3"/>
    <property type="match status" value="1"/>
</dbReference>
<dbReference type="InterPro" id="IPR009000">
    <property type="entry name" value="Transl_B-barrel_sf"/>
</dbReference>
<feature type="binding site" evidence="9">
    <location>
        <begin position="342"/>
        <end position="346"/>
    </location>
    <ligand>
        <name>GTP</name>
        <dbReference type="ChEBI" id="CHEBI:37565"/>
    </ligand>
</feature>
<feature type="compositionally biased region" description="Low complexity" evidence="11">
    <location>
        <begin position="111"/>
        <end position="159"/>
    </location>
</feature>
<dbReference type="InterPro" id="IPR023115">
    <property type="entry name" value="TIF_IF2_dom3"/>
</dbReference>
<evidence type="ECO:0000256" key="4">
    <source>
        <dbReference type="ARBA" id="ARBA00022540"/>
    </source>
</evidence>
<evidence type="ECO:0000256" key="11">
    <source>
        <dbReference type="SAM" id="MobiDB-lite"/>
    </source>
</evidence>
<dbReference type="PROSITE" id="PS01176">
    <property type="entry name" value="IF2"/>
    <property type="match status" value="1"/>
</dbReference>
<feature type="compositionally biased region" description="Gly residues" evidence="11">
    <location>
        <begin position="160"/>
        <end position="169"/>
    </location>
</feature>
<dbReference type="Proteomes" id="UP000215059">
    <property type="component" value="Unassembled WGS sequence"/>
</dbReference>
<dbReference type="SUPFAM" id="SSF50447">
    <property type="entry name" value="Translation proteins"/>
    <property type="match status" value="2"/>
</dbReference>
<dbReference type="InterPro" id="IPR006847">
    <property type="entry name" value="IF2_N"/>
</dbReference>
<dbReference type="HAMAP" id="MF_00100_B">
    <property type="entry name" value="IF_2_B"/>
    <property type="match status" value="1"/>
</dbReference>
<dbReference type="CDD" id="cd03702">
    <property type="entry name" value="IF2_mtIF2_II"/>
    <property type="match status" value="1"/>
</dbReference>
<dbReference type="InterPro" id="IPR036925">
    <property type="entry name" value="TIF_IF2_dom3_sf"/>
</dbReference>
<dbReference type="RefSeq" id="WP_094250778.1">
    <property type="nucleotide sequence ID" value="NZ_JBHLXL010000001.1"/>
</dbReference>
<name>A0A235FBU4_9BACL</name>
<evidence type="ECO:0000256" key="10">
    <source>
        <dbReference type="RuleBase" id="RU000644"/>
    </source>
</evidence>
<comment type="caution">
    <text evidence="13">The sequence shown here is derived from an EMBL/GenBank/DDBJ whole genome shotgun (WGS) entry which is preliminary data.</text>
</comment>
<feature type="binding site" evidence="9">
    <location>
        <begin position="396"/>
        <end position="399"/>
    </location>
    <ligand>
        <name>GTP</name>
        <dbReference type="ChEBI" id="CHEBI:37565"/>
    </ligand>
</feature>
<reference evidence="13 14" key="1">
    <citation type="submission" date="2017-07" db="EMBL/GenBank/DDBJ databases">
        <title>Fictibacillus sp. nov. GDSW-R2A3 Genome sequencing and assembly.</title>
        <authorList>
            <person name="Mayilraj S."/>
        </authorList>
    </citation>
    <scope>NUCLEOTIDE SEQUENCE [LARGE SCALE GENOMIC DNA]</scope>
    <source>
        <strain evidence="13 14">GDSW-R2A3</strain>
    </source>
</reference>
<dbReference type="InterPro" id="IPR005225">
    <property type="entry name" value="Small_GTP-bd"/>
</dbReference>
<evidence type="ECO:0000256" key="8">
    <source>
        <dbReference type="ARBA" id="ARBA00025162"/>
    </source>
</evidence>
<feature type="domain" description="Tr-type G" evidence="12">
    <location>
        <begin position="287"/>
        <end position="456"/>
    </location>
</feature>
<dbReference type="PANTHER" id="PTHR43381:SF5">
    <property type="entry name" value="TR-TYPE G DOMAIN-CONTAINING PROTEIN"/>
    <property type="match status" value="1"/>
</dbReference>
<dbReference type="Gene3D" id="3.40.50.300">
    <property type="entry name" value="P-loop containing nucleotide triphosphate hydrolases"/>
    <property type="match status" value="1"/>
</dbReference>
<dbReference type="Pfam" id="PF11987">
    <property type="entry name" value="IF-2"/>
    <property type="match status" value="1"/>
</dbReference>
<evidence type="ECO:0000256" key="7">
    <source>
        <dbReference type="ARBA" id="ARBA00023134"/>
    </source>
</evidence>
<dbReference type="GO" id="GO:0005829">
    <property type="term" value="C:cytosol"/>
    <property type="evidence" value="ECO:0007669"/>
    <property type="project" value="TreeGrafter"/>
</dbReference>
<keyword evidence="14" id="KW-1185">Reference proteome</keyword>
<dbReference type="CDD" id="cd03692">
    <property type="entry name" value="mtIF2_IVc"/>
    <property type="match status" value="1"/>
</dbReference>
<comment type="similarity">
    <text evidence="1 9 10">Belongs to the TRAFAC class translation factor GTPase superfamily. Classic translation factor GTPase family. IF-2 subfamily.</text>
</comment>
<keyword evidence="7 9" id="KW-0342">GTP-binding</keyword>
<dbReference type="Pfam" id="PF22042">
    <property type="entry name" value="EF-G_D2"/>
    <property type="match status" value="1"/>
</dbReference>
<dbReference type="InterPro" id="IPR000178">
    <property type="entry name" value="TF_IF2_bacterial-like"/>
</dbReference>
<organism evidence="13 14">
    <name type="scientific">Fictibacillus aquaticus</name>
    <dbReference type="NCBI Taxonomy" id="2021314"/>
    <lineage>
        <taxon>Bacteria</taxon>
        <taxon>Bacillati</taxon>
        <taxon>Bacillota</taxon>
        <taxon>Bacilli</taxon>
        <taxon>Bacillales</taxon>
        <taxon>Fictibacillaceae</taxon>
        <taxon>Fictibacillus</taxon>
    </lineage>
</organism>
<keyword evidence="4 9" id="KW-0396">Initiation factor</keyword>
<dbReference type="InterPro" id="IPR015760">
    <property type="entry name" value="TIF_IF2"/>
</dbReference>
<keyword evidence="3 9" id="KW-0963">Cytoplasm</keyword>
<evidence type="ECO:0000313" key="13">
    <source>
        <dbReference type="EMBL" id="OYD58818.1"/>
    </source>
</evidence>
<dbReference type="GO" id="GO:0003743">
    <property type="term" value="F:translation initiation factor activity"/>
    <property type="evidence" value="ECO:0007669"/>
    <property type="project" value="UniProtKB-UniRule"/>
</dbReference>
<keyword evidence="6 9" id="KW-0648">Protein biosynthesis</keyword>
<gene>
    <name evidence="9" type="primary">infB</name>
    <name evidence="13" type="ORF">CGZ90_02645</name>
</gene>
<dbReference type="GO" id="GO:0005525">
    <property type="term" value="F:GTP binding"/>
    <property type="evidence" value="ECO:0007669"/>
    <property type="project" value="UniProtKB-KW"/>
</dbReference>
<dbReference type="Gene3D" id="2.40.30.10">
    <property type="entry name" value="Translation factors"/>
    <property type="match status" value="2"/>
</dbReference>
<dbReference type="FunFam" id="3.40.50.10050:FF:000001">
    <property type="entry name" value="Translation initiation factor IF-2"/>
    <property type="match status" value="1"/>
</dbReference>
<dbReference type="EMBL" id="NOII01000001">
    <property type="protein sequence ID" value="OYD58818.1"/>
    <property type="molecule type" value="Genomic_DNA"/>
</dbReference>
<evidence type="ECO:0000256" key="5">
    <source>
        <dbReference type="ARBA" id="ARBA00022741"/>
    </source>
</evidence>
<evidence type="ECO:0000259" key="12">
    <source>
        <dbReference type="PROSITE" id="PS51722"/>
    </source>
</evidence>
<dbReference type="NCBIfam" id="TIGR00487">
    <property type="entry name" value="IF-2"/>
    <property type="match status" value="1"/>
</dbReference>
<evidence type="ECO:0000256" key="9">
    <source>
        <dbReference type="HAMAP-Rule" id="MF_00100"/>
    </source>
</evidence>
<dbReference type="Gene3D" id="1.10.10.2480">
    <property type="match status" value="1"/>
</dbReference>
<dbReference type="NCBIfam" id="TIGR00231">
    <property type="entry name" value="small_GTP"/>
    <property type="match status" value="1"/>
</dbReference>
<dbReference type="FunFam" id="2.40.30.10:FF:000008">
    <property type="entry name" value="Translation initiation factor IF-2"/>
    <property type="match status" value="1"/>
</dbReference>
<dbReference type="InterPro" id="IPR027417">
    <property type="entry name" value="P-loop_NTPase"/>
</dbReference>
<comment type="subcellular location">
    <subcellularLocation>
        <location evidence="9">Cytoplasm</location>
    </subcellularLocation>
</comment>
<evidence type="ECO:0000256" key="6">
    <source>
        <dbReference type="ARBA" id="ARBA00022917"/>
    </source>
</evidence>
<evidence type="ECO:0000313" key="14">
    <source>
        <dbReference type="Proteomes" id="UP000215059"/>
    </source>
</evidence>
<sequence length="786" mass="85688">MSKKRVYEYAKEKNVQSKDIIDKLKKMNVDVSNHMSMIDEDAIKKLNEAFSPKQPAGQVDKTNTKERKKENTMKIKKDEPTQNQNQNRSQNSGSKPAGPQNRSSSAKSPAGQNSSRSQSGGQNSRGGTQNRGGQSSGGQNSNNNNNSSNNNNNSNNRNSRGGGFGGQNRGGNNQNRGNNRGGNRNRNRGNSNQPPAPKQVATTPSKITFIDTLQVGELARKLRKETSEIIKKLMSLGIMATINQELDKDTIELVAAEYGVEVEEEILVDETVFETYEVEDEEKDLQVRPPVVTIMGHVDHGKTTLLDSIRNTKVTAGEAGGITQHIGAYQIEYNGKKISFLDTPGHAAFTTMRARGAQVTDITILVVAADDGVMPQTVEAINHAKAAEVPIIVAVNKMDKEAANPDRVMQELTEHGLVSEAWGGDTIFVNVSALKGEGIDDLLEMIQLVSEVEELKANPNRSAAGSVIEAQLDKGRGPVATLLVQNGTLNVGDSIVVGHTFGRVRAMVNDLGRRVKTAGPSTPVEITGLNDVPQAGDQFMVFTDEKKARQVGEARFNKHQEAMRKESSKLNLDDLFSQIQEGDIKEINVIIKGDVQGSVEALAGSLNKIDVSGVKVKIIHTGVGAITESDIILASASNAIMIGFNVRPDNNAKRTAEVEKVDVRLHRIIYNVIEEIESAMKGMLDPVFQEKVIGQVDVRTTFKVSKVGTIAGCYVTDGKVTRDSTVRLIRDGIVIYEGKIDALKRFKDDAKEVAQGYECGITLEKFNDLKEGDVIEAYIMEEIERK</sequence>
<evidence type="ECO:0000256" key="2">
    <source>
        <dbReference type="ARBA" id="ARBA00020675"/>
    </source>
</evidence>
<evidence type="ECO:0000256" key="3">
    <source>
        <dbReference type="ARBA" id="ARBA00022490"/>
    </source>
</evidence>
<feature type="compositionally biased region" description="Low complexity" evidence="11">
    <location>
        <begin position="82"/>
        <end position="92"/>
    </location>
</feature>
<protein>
    <recommendedName>
        <fullName evidence="2 9">Translation initiation factor IF-2</fullName>
    </recommendedName>
</protein>
<feature type="region of interest" description="Disordered" evidence="11">
    <location>
        <begin position="49"/>
        <end position="205"/>
    </location>
</feature>
<dbReference type="InterPro" id="IPR044145">
    <property type="entry name" value="IF2_II"/>
</dbReference>
<dbReference type="InterPro" id="IPR053905">
    <property type="entry name" value="EF-G-like_DII"/>
</dbReference>
<dbReference type="Pfam" id="PF00009">
    <property type="entry name" value="GTP_EFTU"/>
    <property type="match status" value="1"/>
</dbReference>
<evidence type="ECO:0000256" key="1">
    <source>
        <dbReference type="ARBA" id="ARBA00007733"/>
    </source>
</evidence>
<dbReference type="InterPro" id="IPR000795">
    <property type="entry name" value="T_Tr_GTP-bd_dom"/>
</dbReference>
<proteinExistence type="inferred from homology"/>
<comment type="function">
    <text evidence="8 9 10">One of the essential components for the initiation of protein synthesis. Protects formylmethionyl-tRNA from spontaneous hydrolysis and promotes its binding to the 30S ribosomal subunits. Also involved in the hydrolysis of GTP during the formation of the 70S ribosomal complex.</text>
</comment>
<dbReference type="AlphaFoldDB" id="A0A235FBU4"/>
<accession>A0A235FBU4</accession>
<dbReference type="Gene3D" id="3.40.50.10050">
    <property type="entry name" value="Translation initiation factor IF- 2, domain 3"/>
    <property type="match status" value="1"/>
</dbReference>
<dbReference type="Pfam" id="PF04760">
    <property type="entry name" value="IF2_N"/>
    <property type="match status" value="2"/>
</dbReference>
<dbReference type="CDD" id="cd01887">
    <property type="entry name" value="IF2_eIF5B"/>
    <property type="match status" value="1"/>
</dbReference>
<dbReference type="PANTHER" id="PTHR43381">
    <property type="entry name" value="TRANSLATION INITIATION FACTOR IF-2-RELATED"/>
    <property type="match status" value="1"/>
</dbReference>
<dbReference type="PROSITE" id="PS51722">
    <property type="entry name" value="G_TR_2"/>
    <property type="match status" value="1"/>
</dbReference>
<feature type="compositionally biased region" description="Low complexity" evidence="11">
    <location>
        <begin position="170"/>
        <end position="193"/>
    </location>
</feature>
<dbReference type="GO" id="GO:0003924">
    <property type="term" value="F:GTPase activity"/>
    <property type="evidence" value="ECO:0007669"/>
    <property type="project" value="UniProtKB-UniRule"/>
</dbReference>
<feature type="region of interest" description="G-domain" evidence="9">
    <location>
        <begin position="290"/>
        <end position="438"/>
    </location>
</feature>
<feature type="binding site" evidence="9">
    <location>
        <begin position="296"/>
        <end position="303"/>
    </location>
    <ligand>
        <name>GTP</name>
        <dbReference type="ChEBI" id="CHEBI:37565"/>
    </ligand>
</feature>
<dbReference type="FunFam" id="3.40.50.300:FF:000019">
    <property type="entry name" value="Translation initiation factor IF-2"/>
    <property type="match status" value="1"/>
</dbReference>